<dbReference type="Proteomes" id="UP000275356">
    <property type="component" value="Unassembled WGS sequence"/>
</dbReference>
<dbReference type="FunFam" id="1.10.240.10:FF:000005">
    <property type="entry name" value="Tryptophan--tRNA ligase"/>
    <property type="match status" value="1"/>
</dbReference>
<evidence type="ECO:0000313" key="12">
    <source>
        <dbReference type="EMBL" id="ROR95630.1"/>
    </source>
</evidence>
<keyword evidence="5 10" id="KW-0067">ATP-binding</keyword>
<keyword evidence="3 10" id="KW-0436">Ligase</keyword>
<dbReference type="InterPro" id="IPR002305">
    <property type="entry name" value="aa-tRNA-synth_Ic"/>
</dbReference>
<dbReference type="InterPro" id="IPR002306">
    <property type="entry name" value="Trp-tRNA-ligase"/>
</dbReference>
<dbReference type="EC" id="6.1.1.2" evidence="2 9"/>
<evidence type="ECO:0000256" key="9">
    <source>
        <dbReference type="NCBIfam" id="TIGR00233"/>
    </source>
</evidence>
<dbReference type="PRINTS" id="PR01039">
    <property type="entry name" value="TRNASYNTHTRP"/>
</dbReference>
<comment type="catalytic activity">
    <reaction evidence="8">
        <text>tRNA(Trp) + L-tryptophan + ATP = L-tryptophyl-tRNA(Trp) + AMP + diphosphate + H(+)</text>
        <dbReference type="Rhea" id="RHEA:24080"/>
        <dbReference type="Rhea" id="RHEA-COMP:9671"/>
        <dbReference type="Rhea" id="RHEA-COMP:9705"/>
        <dbReference type="ChEBI" id="CHEBI:15378"/>
        <dbReference type="ChEBI" id="CHEBI:30616"/>
        <dbReference type="ChEBI" id="CHEBI:33019"/>
        <dbReference type="ChEBI" id="CHEBI:57912"/>
        <dbReference type="ChEBI" id="CHEBI:78442"/>
        <dbReference type="ChEBI" id="CHEBI:78535"/>
        <dbReference type="ChEBI" id="CHEBI:456215"/>
        <dbReference type="EC" id="6.1.1.2"/>
    </reaction>
</comment>
<evidence type="ECO:0000256" key="10">
    <source>
        <dbReference type="RuleBase" id="RU363036"/>
    </source>
</evidence>
<evidence type="ECO:0000256" key="6">
    <source>
        <dbReference type="ARBA" id="ARBA00022917"/>
    </source>
</evidence>
<dbReference type="InterPro" id="IPR050203">
    <property type="entry name" value="Trp-tRNA_synthetase"/>
</dbReference>
<dbReference type="SUPFAM" id="SSF52374">
    <property type="entry name" value="Nucleotidylyl transferase"/>
    <property type="match status" value="1"/>
</dbReference>
<dbReference type="Pfam" id="PF00579">
    <property type="entry name" value="tRNA-synt_1b"/>
    <property type="match status" value="1"/>
</dbReference>
<name>A0A3N2D776_9MICO</name>
<feature type="region of interest" description="Disordered" evidence="11">
    <location>
        <begin position="1"/>
        <end position="37"/>
    </location>
</feature>
<gene>
    <name evidence="12" type="ORF">EDD28_0191</name>
</gene>
<dbReference type="Gene3D" id="1.10.240.10">
    <property type="entry name" value="Tyrosyl-Transfer RNA Synthetase"/>
    <property type="match status" value="1"/>
</dbReference>
<keyword evidence="13" id="KW-1185">Reference proteome</keyword>
<dbReference type="AlphaFoldDB" id="A0A3N2D776"/>
<feature type="compositionally biased region" description="Low complexity" evidence="11">
    <location>
        <begin position="1"/>
        <end position="14"/>
    </location>
</feature>
<evidence type="ECO:0000256" key="1">
    <source>
        <dbReference type="ARBA" id="ARBA00005594"/>
    </source>
</evidence>
<organism evidence="12 13">
    <name type="scientific">Salana multivorans</name>
    <dbReference type="NCBI Taxonomy" id="120377"/>
    <lineage>
        <taxon>Bacteria</taxon>
        <taxon>Bacillati</taxon>
        <taxon>Actinomycetota</taxon>
        <taxon>Actinomycetes</taxon>
        <taxon>Micrococcales</taxon>
        <taxon>Beutenbergiaceae</taxon>
        <taxon>Salana</taxon>
    </lineage>
</organism>
<protein>
    <recommendedName>
        <fullName evidence="2 9">Tryptophan--tRNA ligase</fullName>
        <ecNumber evidence="2 9">6.1.1.2</ecNumber>
    </recommendedName>
</protein>
<sequence>MTSTTATSTTTPASGDVPGGVPGETPDDARSLDRARERSAELADLVRTAPHRLRMLTGDRPTGRLHLGHHLATLRGRLALQEAGVETFVVVADYQVITDRDAPGPLRERVLDVVTDQLALGLDPERTTFFAHSQVPELNELVVPFLSLVTDAELRRNPTVKAEHAASGGRQLSGLLLTYPVHQAADIVFCGANVVPVGKDQLPHLEVARLIVRRFTERYGDAGLVPPDALLTDAVTVLGTDGQKMSKSRGNTIDLAMTADETARVLRRAVTDSERRITYEPERRPEVANLLLVGAMCSGRTPADLAEEIGDGGAGALKAYVTDAVNAELAGLRARRAELTRDPGAVLAALRAGTDRARAVAAATLARVHRALGMTY</sequence>
<evidence type="ECO:0000256" key="11">
    <source>
        <dbReference type="SAM" id="MobiDB-lite"/>
    </source>
</evidence>
<keyword evidence="7 10" id="KW-0030">Aminoacyl-tRNA synthetase</keyword>
<proteinExistence type="inferred from homology"/>
<dbReference type="RefSeq" id="WP_123737920.1">
    <property type="nucleotide sequence ID" value="NZ_RKHQ01000001.1"/>
</dbReference>
<evidence type="ECO:0000256" key="7">
    <source>
        <dbReference type="ARBA" id="ARBA00023146"/>
    </source>
</evidence>
<comment type="caution">
    <text evidence="12">The sequence shown here is derived from an EMBL/GenBank/DDBJ whole genome shotgun (WGS) entry which is preliminary data.</text>
</comment>
<dbReference type="GO" id="GO:0006436">
    <property type="term" value="P:tryptophanyl-tRNA aminoacylation"/>
    <property type="evidence" value="ECO:0007669"/>
    <property type="project" value="UniProtKB-UniRule"/>
</dbReference>
<evidence type="ECO:0000256" key="4">
    <source>
        <dbReference type="ARBA" id="ARBA00022741"/>
    </source>
</evidence>
<evidence type="ECO:0000256" key="3">
    <source>
        <dbReference type="ARBA" id="ARBA00022598"/>
    </source>
</evidence>
<dbReference type="InterPro" id="IPR014729">
    <property type="entry name" value="Rossmann-like_a/b/a_fold"/>
</dbReference>
<dbReference type="NCBIfam" id="TIGR00233">
    <property type="entry name" value="trpS"/>
    <property type="match status" value="1"/>
</dbReference>
<dbReference type="EMBL" id="RKHQ01000001">
    <property type="protein sequence ID" value="ROR95630.1"/>
    <property type="molecule type" value="Genomic_DNA"/>
</dbReference>
<dbReference type="Gene3D" id="3.40.50.620">
    <property type="entry name" value="HUPs"/>
    <property type="match status" value="1"/>
</dbReference>
<comment type="similarity">
    <text evidence="1 10">Belongs to the class-I aminoacyl-tRNA synthetase family.</text>
</comment>
<dbReference type="PANTHER" id="PTHR43766:SF1">
    <property type="entry name" value="TRYPTOPHAN--TRNA LIGASE, MITOCHONDRIAL"/>
    <property type="match status" value="1"/>
</dbReference>
<keyword evidence="6 10" id="KW-0648">Protein biosynthesis</keyword>
<evidence type="ECO:0000256" key="2">
    <source>
        <dbReference type="ARBA" id="ARBA00013161"/>
    </source>
</evidence>
<keyword evidence="4 10" id="KW-0547">Nucleotide-binding</keyword>
<evidence type="ECO:0000256" key="8">
    <source>
        <dbReference type="ARBA" id="ARBA00049929"/>
    </source>
</evidence>
<dbReference type="GO" id="GO:0005829">
    <property type="term" value="C:cytosol"/>
    <property type="evidence" value="ECO:0007669"/>
    <property type="project" value="TreeGrafter"/>
</dbReference>
<evidence type="ECO:0000256" key="5">
    <source>
        <dbReference type="ARBA" id="ARBA00022840"/>
    </source>
</evidence>
<reference evidence="12 13" key="1">
    <citation type="submission" date="2018-11" db="EMBL/GenBank/DDBJ databases">
        <title>Sequencing the genomes of 1000 actinobacteria strains.</title>
        <authorList>
            <person name="Klenk H.-P."/>
        </authorList>
    </citation>
    <scope>NUCLEOTIDE SEQUENCE [LARGE SCALE GENOMIC DNA]</scope>
    <source>
        <strain evidence="12 13">DSM 13521</strain>
    </source>
</reference>
<feature type="compositionally biased region" description="Basic and acidic residues" evidence="11">
    <location>
        <begin position="27"/>
        <end position="37"/>
    </location>
</feature>
<accession>A0A3N2D776</accession>
<dbReference type="GO" id="GO:0004830">
    <property type="term" value="F:tryptophan-tRNA ligase activity"/>
    <property type="evidence" value="ECO:0007669"/>
    <property type="project" value="UniProtKB-UniRule"/>
</dbReference>
<dbReference type="PANTHER" id="PTHR43766">
    <property type="entry name" value="TRYPTOPHAN--TRNA LIGASE, MITOCHONDRIAL"/>
    <property type="match status" value="1"/>
</dbReference>
<dbReference type="GO" id="GO:0005524">
    <property type="term" value="F:ATP binding"/>
    <property type="evidence" value="ECO:0007669"/>
    <property type="project" value="UniProtKB-KW"/>
</dbReference>
<evidence type="ECO:0000313" key="13">
    <source>
        <dbReference type="Proteomes" id="UP000275356"/>
    </source>
</evidence>
<dbReference type="OrthoDB" id="9801042at2"/>